<proteinExistence type="predicted"/>
<sequence>MKVLPISILDATLQAIREGSQVQMRRPTGLLSRCKPGDCLWIRERFHLDAQWDGLSPTAAERQGARPFFAAGVLPDQVGRRRFARELPRSFHRSHLQVTAVRIERLHDLTEADALKEGALDRADFARQWDAIQAPNSASLTGAKIRWADNPQVVVLTFAHIPAPVPNAAFAASRRAVA</sequence>
<evidence type="ECO:0000313" key="1">
    <source>
        <dbReference type="EMBL" id="KER36703.1"/>
    </source>
</evidence>
<evidence type="ECO:0000313" key="2">
    <source>
        <dbReference type="Proteomes" id="UP000028135"/>
    </source>
</evidence>
<accession>A0A8E0WTM8</accession>
<organism evidence="1 2">
    <name type="scientific">Sphingobium indicum F2</name>
    <dbReference type="NCBI Taxonomy" id="1450518"/>
    <lineage>
        <taxon>Bacteria</taxon>
        <taxon>Pseudomonadati</taxon>
        <taxon>Pseudomonadota</taxon>
        <taxon>Alphaproteobacteria</taxon>
        <taxon>Sphingomonadales</taxon>
        <taxon>Sphingomonadaceae</taxon>
        <taxon>Sphingobium</taxon>
    </lineage>
</organism>
<evidence type="ECO:0008006" key="3">
    <source>
        <dbReference type="Google" id="ProtNLM"/>
    </source>
</evidence>
<dbReference type="AlphaFoldDB" id="A0A8E0WTM8"/>
<dbReference type="Proteomes" id="UP000028135">
    <property type="component" value="Unassembled WGS sequence"/>
</dbReference>
<dbReference type="RefSeq" id="WP_020820946.1">
    <property type="nucleotide sequence ID" value="NZ_JANF02000048.1"/>
</dbReference>
<protein>
    <recommendedName>
        <fullName evidence="3">ASCH domain-containing protein</fullName>
    </recommendedName>
</protein>
<comment type="caution">
    <text evidence="1">The sequence shown here is derived from an EMBL/GenBank/DDBJ whole genome shotgun (WGS) entry which is preliminary data.</text>
</comment>
<reference evidence="1 2" key="1">
    <citation type="submission" date="2014-05" db="EMBL/GenBank/DDBJ databases">
        <title>Genome Announcement of Sphingobium lucknowense F2.</title>
        <authorList>
            <person name="Lal R."/>
            <person name="Negi V."/>
            <person name="Lata P."/>
            <person name="Sangwan N."/>
            <person name="Gupta S.K."/>
            <person name="Rao D.L.N."/>
            <person name="Das S."/>
        </authorList>
    </citation>
    <scope>NUCLEOTIDE SEQUENCE [LARGE SCALE GENOMIC DNA]</scope>
    <source>
        <strain evidence="1 2">F2</strain>
    </source>
</reference>
<dbReference type="EMBL" id="JANF02000048">
    <property type="protein sequence ID" value="KER36703.1"/>
    <property type="molecule type" value="Genomic_DNA"/>
</dbReference>
<name>A0A8E0WTM8_9SPHN</name>
<gene>
    <name evidence="1" type="ORF">AL00_09530</name>
</gene>